<comment type="subcellular location">
    <subcellularLocation>
        <location evidence="1">Cell membrane</location>
        <topology evidence="1">Multi-pass membrane protein</topology>
    </subcellularLocation>
</comment>
<evidence type="ECO:0000256" key="3">
    <source>
        <dbReference type="ARBA" id="ARBA00022692"/>
    </source>
</evidence>
<evidence type="ECO:0000256" key="1">
    <source>
        <dbReference type="ARBA" id="ARBA00004651"/>
    </source>
</evidence>
<evidence type="ECO:0000256" key="2">
    <source>
        <dbReference type="ARBA" id="ARBA00022475"/>
    </source>
</evidence>
<proteinExistence type="predicted"/>
<accession>A0A839EEB2</accession>
<dbReference type="Pfam" id="PF01810">
    <property type="entry name" value="LysE"/>
    <property type="match status" value="1"/>
</dbReference>
<organism evidence="7 8">
    <name type="scientific">Phyllobacterium myrsinacearum</name>
    <dbReference type="NCBI Taxonomy" id="28101"/>
    <lineage>
        <taxon>Bacteria</taxon>
        <taxon>Pseudomonadati</taxon>
        <taxon>Pseudomonadota</taxon>
        <taxon>Alphaproteobacteria</taxon>
        <taxon>Hyphomicrobiales</taxon>
        <taxon>Phyllobacteriaceae</taxon>
        <taxon>Phyllobacterium</taxon>
    </lineage>
</organism>
<keyword evidence="3 6" id="KW-0812">Transmembrane</keyword>
<dbReference type="PANTHER" id="PTHR30086:SF20">
    <property type="entry name" value="ARGININE EXPORTER PROTEIN ARGO-RELATED"/>
    <property type="match status" value="1"/>
</dbReference>
<keyword evidence="2" id="KW-1003">Cell membrane</keyword>
<keyword evidence="4 6" id="KW-1133">Transmembrane helix</keyword>
<comment type="caution">
    <text evidence="7">The sequence shown here is derived from an EMBL/GenBank/DDBJ whole genome shotgun (WGS) entry which is preliminary data.</text>
</comment>
<dbReference type="AlphaFoldDB" id="A0A839EEB2"/>
<evidence type="ECO:0000256" key="6">
    <source>
        <dbReference type="SAM" id="Phobius"/>
    </source>
</evidence>
<keyword evidence="8" id="KW-1185">Reference proteome</keyword>
<dbReference type="EMBL" id="JACGXN010000001">
    <property type="protein sequence ID" value="MBA8876665.1"/>
    <property type="molecule type" value="Genomic_DNA"/>
</dbReference>
<feature type="transmembrane region" description="Helical" evidence="6">
    <location>
        <begin position="50"/>
        <end position="75"/>
    </location>
</feature>
<evidence type="ECO:0000256" key="4">
    <source>
        <dbReference type="ARBA" id="ARBA00022989"/>
    </source>
</evidence>
<feature type="transmembrane region" description="Helical" evidence="6">
    <location>
        <begin position="82"/>
        <end position="99"/>
    </location>
</feature>
<name>A0A839EEB2_9HYPH</name>
<dbReference type="PIRSF" id="PIRSF006324">
    <property type="entry name" value="LeuE"/>
    <property type="match status" value="1"/>
</dbReference>
<dbReference type="RefSeq" id="WP_246711601.1">
    <property type="nucleotide sequence ID" value="NZ_JACGXN010000001.1"/>
</dbReference>
<evidence type="ECO:0000313" key="8">
    <source>
        <dbReference type="Proteomes" id="UP000549052"/>
    </source>
</evidence>
<dbReference type="Proteomes" id="UP000549052">
    <property type="component" value="Unassembled WGS sequence"/>
</dbReference>
<reference evidence="7 8" key="1">
    <citation type="submission" date="2020-07" db="EMBL/GenBank/DDBJ databases">
        <title>Genomic Encyclopedia of Type Strains, Phase IV (KMG-V): Genome sequencing to study the core and pangenomes of soil and plant-associated prokaryotes.</title>
        <authorList>
            <person name="Whitman W."/>
        </authorList>
    </citation>
    <scope>NUCLEOTIDE SEQUENCE [LARGE SCALE GENOMIC DNA]</scope>
    <source>
        <strain evidence="7 8">AN3</strain>
    </source>
</reference>
<evidence type="ECO:0000256" key="5">
    <source>
        <dbReference type="ARBA" id="ARBA00023136"/>
    </source>
</evidence>
<evidence type="ECO:0000313" key="7">
    <source>
        <dbReference type="EMBL" id="MBA8876665.1"/>
    </source>
</evidence>
<protein>
    <submittedName>
        <fullName evidence="7">Threonine/homoserine/homoserine lactone efflux protein</fullName>
    </submittedName>
</protein>
<keyword evidence="5 6" id="KW-0472">Membrane</keyword>
<dbReference type="GO" id="GO:0015171">
    <property type="term" value="F:amino acid transmembrane transporter activity"/>
    <property type="evidence" value="ECO:0007669"/>
    <property type="project" value="TreeGrafter"/>
</dbReference>
<feature type="transmembrane region" description="Helical" evidence="6">
    <location>
        <begin position="150"/>
        <end position="172"/>
    </location>
</feature>
<dbReference type="GO" id="GO:0005886">
    <property type="term" value="C:plasma membrane"/>
    <property type="evidence" value="ECO:0007669"/>
    <property type="project" value="UniProtKB-SubCell"/>
</dbReference>
<feature type="transmembrane region" description="Helical" evidence="6">
    <location>
        <begin position="192"/>
        <end position="210"/>
    </location>
</feature>
<gene>
    <name evidence="7" type="ORF">FHW16_000347</name>
</gene>
<dbReference type="PANTHER" id="PTHR30086">
    <property type="entry name" value="ARGININE EXPORTER PROTEIN ARGO"/>
    <property type="match status" value="1"/>
</dbReference>
<sequence length="211" mass="22317">MAWPMLPLMETATLILFAATVLPLICTPGPDMLFVASQAISGGASAGLRATAGICLGYIVHSILVALGVAAVIAASPVLFEALRWFGVAYLVYLASQLVRSASRRGKATLFTAPDVAVLQRGFFTAVLNPKGVMIYFAILPQFMNHTLNISVQAAILSAIFVALCAMVYVILSLIIGASSHRGNFDDRRRRMVEGGAGCLLIVAAGFMALR</sequence>
<dbReference type="InterPro" id="IPR001123">
    <property type="entry name" value="LeuE-type"/>
</dbReference>